<proteinExistence type="predicted"/>
<protein>
    <submittedName>
        <fullName evidence="2">GNAT family N-acetyltransferase</fullName>
    </submittedName>
</protein>
<name>A0A3P1SJM2_9GAMM</name>
<dbReference type="Pfam" id="PF00583">
    <property type="entry name" value="Acetyltransf_1"/>
    <property type="match status" value="1"/>
</dbReference>
<dbReference type="SUPFAM" id="SSF55729">
    <property type="entry name" value="Acyl-CoA N-acyltransferases (Nat)"/>
    <property type="match status" value="1"/>
</dbReference>
<evidence type="ECO:0000259" key="1">
    <source>
        <dbReference type="PROSITE" id="PS51186"/>
    </source>
</evidence>
<dbReference type="Gene3D" id="3.40.630.30">
    <property type="match status" value="1"/>
</dbReference>
<dbReference type="InterPro" id="IPR000182">
    <property type="entry name" value="GNAT_dom"/>
</dbReference>
<keyword evidence="3" id="KW-1185">Reference proteome</keyword>
<sequence length="169" mass="18900">MLKALDSKEKVVQYRQAKESDITEICLLPDSPEELFYCFPTASFPLSSEEVSKSIADRSDSTVVEHNGHLVAFANFYRWGKEGCSIGNVVVASSVRGEGVASYLIKQMMSLAFKKHKAQEVTVSCFNQNIGGFLLYKKLGFLPYDLEERIDNNGKRVVLVHMKVGRNAI</sequence>
<dbReference type="Proteomes" id="UP000267535">
    <property type="component" value="Unassembled WGS sequence"/>
</dbReference>
<dbReference type="GO" id="GO:0016747">
    <property type="term" value="F:acyltransferase activity, transferring groups other than amino-acyl groups"/>
    <property type="evidence" value="ECO:0007669"/>
    <property type="project" value="InterPro"/>
</dbReference>
<dbReference type="AlphaFoldDB" id="A0A3P1SJM2"/>
<dbReference type="InterPro" id="IPR016181">
    <property type="entry name" value="Acyl_CoA_acyltransferase"/>
</dbReference>
<evidence type="ECO:0000313" key="2">
    <source>
        <dbReference type="EMBL" id="RRC96935.1"/>
    </source>
</evidence>
<evidence type="ECO:0000313" key="3">
    <source>
        <dbReference type="Proteomes" id="UP000267535"/>
    </source>
</evidence>
<accession>A0A3P1SJM2</accession>
<dbReference type="OrthoDB" id="9789605at2"/>
<comment type="caution">
    <text evidence="2">The sequence shown here is derived from an EMBL/GenBank/DDBJ whole genome shotgun (WGS) entry which is preliminary data.</text>
</comment>
<dbReference type="EMBL" id="RQXV01000015">
    <property type="protein sequence ID" value="RRC96935.1"/>
    <property type="molecule type" value="Genomic_DNA"/>
</dbReference>
<reference evidence="2 3" key="1">
    <citation type="submission" date="2018-11" db="EMBL/GenBank/DDBJ databases">
        <title>The draft genome sequence of Amphritea balenae JAMM 1525T.</title>
        <authorList>
            <person name="Fang Z."/>
            <person name="Zhang Y."/>
            <person name="Han X."/>
        </authorList>
    </citation>
    <scope>NUCLEOTIDE SEQUENCE [LARGE SCALE GENOMIC DNA]</scope>
    <source>
        <strain evidence="2 3">JAMM 1525</strain>
    </source>
</reference>
<dbReference type="PROSITE" id="PS51186">
    <property type="entry name" value="GNAT"/>
    <property type="match status" value="1"/>
</dbReference>
<gene>
    <name evidence="2" type="ORF">EHS89_19550</name>
</gene>
<feature type="domain" description="N-acetyltransferase" evidence="1">
    <location>
        <begin position="12"/>
        <end position="164"/>
    </location>
</feature>
<keyword evidence="2" id="KW-0808">Transferase</keyword>
<organism evidence="2 3">
    <name type="scientific">Amphritea balenae</name>
    <dbReference type="NCBI Taxonomy" id="452629"/>
    <lineage>
        <taxon>Bacteria</taxon>
        <taxon>Pseudomonadati</taxon>
        <taxon>Pseudomonadota</taxon>
        <taxon>Gammaproteobacteria</taxon>
        <taxon>Oceanospirillales</taxon>
        <taxon>Oceanospirillaceae</taxon>
        <taxon>Amphritea</taxon>
    </lineage>
</organism>